<reference evidence="10 11" key="1">
    <citation type="submission" date="2024-04" db="EMBL/GenBank/DDBJ databases">
        <authorList>
            <person name="Wu Y.S."/>
            <person name="Zhang L."/>
        </authorList>
    </citation>
    <scope>NUCLEOTIDE SEQUENCE [LARGE SCALE GENOMIC DNA]</scope>
    <source>
        <strain evidence="10 11">KG-01</strain>
    </source>
</reference>
<keyword evidence="4 8" id="KW-0732">Signal</keyword>
<evidence type="ECO:0000256" key="6">
    <source>
        <dbReference type="SAM" id="MobiDB-lite"/>
    </source>
</evidence>
<organism evidence="10 11">
    <name type="scientific">Kurthia gibsonii</name>
    <dbReference type="NCBI Taxonomy" id="33946"/>
    <lineage>
        <taxon>Bacteria</taxon>
        <taxon>Bacillati</taxon>
        <taxon>Bacillota</taxon>
        <taxon>Bacilli</taxon>
        <taxon>Bacillales</taxon>
        <taxon>Caryophanaceae</taxon>
        <taxon>Kurthia</taxon>
    </lineage>
</organism>
<dbReference type="Gene3D" id="2.60.40.10">
    <property type="entry name" value="Immunoglobulins"/>
    <property type="match status" value="1"/>
</dbReference>
<keyword evidence="7" id="KW-1133">Transmembrane helix</keyword>
<evidence type="ECO:0000256" key="2">
    <source>
        <dbReference type="ARBA" id="ARBA00022512"/>
    </source>
</evidence>
<dbReference type="InterPro" id="IPR013783">
    <property type="entry name" value="Ig-like_fold"/>
</dbReference>
<name>A0ABU9LMS1_9BACL</name>
<feature type="region of interest" description="Disordered" evidence="6">
    <location>
        <begin position="1946"/>
        <end position="1990"/>
    </location>
</feature>
<dbReference type="Pfam" id="PF05738">
    <property type="entry name" value="Cna_B"/>
    <property type="match status" value="16"/>
</dbReference>
<protein>
    <submittedName>
        <fullName evidence="10">Cna B-type domain-containing protein</fullName>
    </submittedName>
</protein>
<dbReference type="CDD" id="cd00222">
    <property type="entry name" value="CollagenBindB"/>
    <property type="match status" value="15"/>
</dbReference>
<comment type="caution">
    <text evidence="10">The sequence shown here is derived from an EMBL/GenBank/DDBJ whole genome shotgun (WGS) entry which is preliminary data.</text>
</comment>
<dbReference type="Gene3D" id="2.60.40.1280">
    <property type="match status" value="1"/>
</dbReference>
<dbReference type="EMBL" id="JBCEWA010000004">
    <property type="protein sequence ID" value="MEL5988162.1"/>
    <property type="molecule type" value="Genomic_DNA"/>
</dbReference>
<accession>A0ABU9LMS1</accession>
<dbReference type="InterPro" id="IPR041033">
    <property type="entry name" value="SpaA_PFL_dom_1"/>
</dbReference>
<comment type="subcellular location">
    <subcellularLocation>
        <location evidence="1">Secreted</location>
        <location evidence="1">Cell wall</location>
        <topology evidence="1">Peptidoglycan-anchor</topology>
    </subcellularLocation>
</comment>
<dbReference type="InterPro" id="IPR019931">
    <property type="entry name" value="LPXTG_anchor"/>
</dbReference>
<dbReference type="InterPro" id="IPR011252">
    <property type="entry name" value="Fibrogen-bd_dom1"/>
</dbReference>
<dbReference type="Pfam" id="PF17802">
    <property type="entry name" value="SpaA"/>
    <property type="match status" value="1"/>
</dbReference>
<dbReference type="Gene3D" id="2.60.40.1140">
    <property type="entry name" value="Collagen-binding surface protein Cna, B-type domain"/>
    <property type="match status" value="15"/>
</dbReference>
<feature type="domain" description="Gram-positive cocci surface proteins LPxTG" evidence="9">
    <location>
        <begin position="2004"/>
        <end position="2041"/>
    </location>
</feature>
<evidence type="ECO:0000313" key="10">
    <source>
        <dbReference type="EMBL" id="MEL5988162.1"/>
    </source>
</evidence>
<dbReference type="RefSeq" id="WP_342302868.1">
    <property type="nucleotide sequence ID" value="NZ_JBCEWA010000004.1"/>
</dbReference>
<keyword evidence="5" id="KW-0572">Peptidoglycan-anchor</keyword>
<dbReference type="Proteomes" id="UP001398420">
    <property type="component" value="Unassembled WGS sequence"/>
</dbReference>
<evidence type="ECO:0000256" key="4">
    <source>
        <dbReference type="ARBA" id="ARBA00022729"/>
    </source>
</evidence>
<evidence type="ECO:0000256" key="5">
    <source>
        <dbReference type="ARBA" id="ARBA00023088"/>
    </source>
</evidence>
<keyword evidence="2" id="KW-0134">Cell wall</keyword>
<dbReference type="InterPro" id="IPR008966">
    <property type="entry name" value="Adhesion_dom_sf"/>
</dbReference>
<feature type="region of interest" description="Disordered" evidence="6">
    <location>
        <begin position="488"/>
        <end position="507"/>
    </location>
</feature>
<dbReference type="InterPro" id="IPR008454">
    <property type="entry name" value="Collagen-bd_Cna-like_B-typ_dom"/>
</dbReference>
<dbReference type="SUPFAM" id="SSF49401">
    <property type="entry name" value="Bacterial adhesins"/>
    <property type="match status" value="1"/>
</dbReference>
<dbReference type="Pfam" id="PF17961">
    <property type="entry name" value="Big_8"/>
    <property type="match status" value="1"/>
</dbReference>
<feature type="chain" id="PRO_5046513327" evidence="8">
    <location>
        <begin position="26"/>
        <end position="2041"/>
    </location>
</feature>
<keyword evidence="7" id="KW-0812">Transmembrane</keyword>
<feature type="compositionally biased region" description="Acidic residues" evidence="6">
    <location>
        <begin position="1947"/>
        <end position="1961"/>
    </location>
</feature>
<dbReference type="Pfam" id="PF00746">
    <property type="entry name" value="Gram_pos_anchor"/>
    <property type="match status" value="1"/>
</dbReference>
<gene>
    <name evidence="10" type="ORF">AAF454_06990</name>
</gene>
<feature type="transmembrane region" description="Helical" evidence="7">
    <location>
        <begin position="2013"/>
        <end position="2031"/>
    </location>
</feature>
<evidence type="ECO:0000256" key="7">
    <source>
        <dbReference type="SAM" id="Phobius"/>
    </source>
</evidence>
<dbReference type="InterPro" id="IPR041171">
    <property type="entry name" value="SDR_Ig"/>
</dbReference>
<feature type="region of interest" description="Disordered" evidence="6">
    <location>
        <begin position="182"/>
        <end position="203"/>
    </location>
</feature>
<feature type="compositionally biased region" description="Basic and acidic residues" evidence="6">
    <location>
        <begin position="494"/>
        <end position="507"/>
    </location>
</feature>
<evidence type="ECO:0000256" key="1">
    <source>
        <dbReference type="ARBA" id="ARBA00004168"/>
    </source>
</evidence>
<evidence type="ECO:0000256" key="8">
    <source>
        <dbReference type="SAM" id="SignalP"/>
    </source>
</evidence>
<sequence>MKKWLSILCSLCLISTLLINPYVFAAGDDNATKAVIFNGDQYVTDVEMRTPSGTVIENNGTLEVGKTYDLDYQWNLPDNTFEKGDVLNFSIPKEFIIVNQFDFTLSNDGEEVAKAKVLGNKDSYYYIQMTFTTDYISTHSDVSGEFNLQYRLNEKYVKEGSNEIQIPPGEIITVVVPPFETGGGGGGEGAGHPNNSLKNGSVKDVTMKNPETGVFDIPTRIMTWEIGLGRNVLLGKASSFDEISSITVEDEPIDQEIIAVYSFDKSWPDTFAFSKGFFDKSSFSIDSIKENDMGLKRNPTGGYYESFKTEILPQVKEYEEYAQNKGDAFREYALEYSTLPLDEVIEEREFKNKAKITVKYKDDKYPPNSWVLEKKVEWNVGSGSITGKTANVEMKKVDEQSRGLQGAVFDLYKQSRSGEYTKYKENITSNSNGIVRAEKLTTGNYYFQEVKPPTGYELTNERLSFIIETKDLGTTQVKNVGQLKNGSEKTSVSVEKKWDDKNNQDGKRPDIVKVQLYGDGEKVGPVEELAEGDNWSHTWTDLPLLKNGKEIRYTVQEVEIPPDYTLTQTSPNKNQFLFTNKNIPEEVEVSGEKKWNDNNNQDGKRPNEVIVQLYADNEKVQTQTTNAARNWKYSFTKLPKYKDGELIEYTIVEEKVPGYSSSIVEKSLNNQNIKTIDITNSYTPGKTLLSVFKVWDDNNNQDNKRPPSIEVELLGNGKPTGKKEILNQSNNWTAEFTDLDEKENGQVIKYTVKEAAVDGYDVTYIEGTPSTSIILTNKYSPESTSISGTKTWDDANNQDGKRPQSIQINLLANNILVDQKVVTSAEGWKYEFKNLPKYENGKEIVYTVKEEPVPGYTSQQNGNNFMNSYKPEETAVYGTKTWNDNNNQDQLRPVKIVVELMKNGVATNNKKDVFAPWNYSFTGLPKYENGKEIKYTVREETVNGYNPTINGMDIVNIHRPDEVTIQGEKVWDDANNQDGVRPSEVRVYLYADGFIAGQVLTNETKNWRYEFAGLPKFENGKLIIYTVKEEPVPKYDTEINGYTITNKHIPEVTSINGKKTWDDNNNQDGKRPNSIEVELYADGQATGKRETATSPNWTYEFTNLAKYKNGKEIKYTVKERNIPAGYTSTVNGMNMTNVYKPEKVNVKGQKKWDDGNNQDGIRPNQIKVYLYANVSALENYSVKDKNLMDTIKVSELGESLVKNSKSGEVQNRIMSLSPKDNESNLLEYKVDEQIVTAANNWRYEFNDLPKYENGQLIEYSVREEPVPKYETTVDDATYTITNKYVPETIELEGTKKWIDNNDQDGLRPKQVTVILYADGKEYERQNVSEGDNWTYKFTELPKNNQGKEIVYTVKEVPIPGYTLKVDDTTLTNSHTPSEIDIVGEKKWNDANDQDGQRPEKIYVNLLADGQQIERQVVTAANNWKYEFRNLPEYQNGKKIVYNVTEDEISEYSTVVDDSKLDSVKITNSHTPKKTSRSIIKLWNDEEDQDGKRPTSIQVQLYANAEKQGPAVTLDESNNWEYTWLDLDERKGGKPIVYTAKEVGTPKDYTVTVNEETPGTFIMKNYHKPETVEVKGEKRWDDANNQDGVRPEAIKVNLIADGELMAEKIVTSETGWKYTFTDLPKYKNQGQLIEYKVTEEVIAEYSTEIEGTTINNKHTPYKTSRTVMKFFEDAQNQDGTRPTEITVQLYGDDEKVSEPVLLNEENEWKHTWEDLDERKAGKKIRYTVKEVNTPIGYEVIVDHETTPGMILVTNKHVPEEVELKGEKKWADDGNRDRKRPGKIKVHLFADGKEIQEKTVTEKEDWAYEFTGLPKYRDGGEEIVYTITEDSVPNYTTEIEGMDITNSYTPGKTSVTVTKTWDDQNDLEGKRPDDIRVQLYANDKKEGTTITLNEKNKWTHTWQDLNQNADGKPIKYTVKEVTELKDYEVSVDVENKGNIVITNRLIETPPEEEPPFDGGEEFEPPSSGNEEFEVDGPSNLGTLSPNGNSFQNVPYEIERPIQKENLPKTGEKTNPWYIVVGVILCLLAIFFIFRNLRHKKQNR</sequence>
<dbReference type="PROSITE" id="PS50847">
    <property type="entry name" value="GRAM_POS_ANCHORING"/>
    <property type="match status" value="1"/>
</dbReference>
<evidence type="ECO:0000256" key="3">
    <source>
        <dbReference type="ARBA" id="ARBA00022525"/>
    </source>
</evidence>
<keyword evidence="11" id="KW-1185">Reference proteome</keyword>
<dbReference type="NCBIfam" id="TIGR01167">
    <property type="entry name" value="LPXTG_anchor"/>
    <property type="match status" value="1"/>
</dbReference>
<keyword evidence="7" id="KW-0472">Membrane</keyword>
<proteinExistence type="predicted"/>
<evidence type="ECO:0000259" key="9">
    <source>
        <dbReference type="PROSITE" id="PS50847"/>
    </source>
</evidence>
<dbReference type="SUPFAM" id="SSF49478">
    <property type="entry name" value="Cna protein B-type domain"/>
    <property type="match status" value="17"/>
</dbReference>
<feature type="signal peptide" evidence="8">
    <location>
        <begin position="1"/>
        <end position="25"/>
    </location>
</feature>
<keyword evidence="3" id="KW-0964">Secreted</keyword>
<evidence type="ECO:0000313" key="11">
    <source>
        <dbReference type="Proteomes" id="UP001398420"/>
    </source>
</evidence>
<feature type="compositionally biased region" description="Polar residues" evidence="6">
    <location>
        <begin position="1977"/>
        <end position="1990"/>
    </location>
</feature>